<gene>
    <name evidence="2" type="primary">iam</name>
    <name evidence="2" type="ORF">HMPREF9094_1963</name>
</gene>
<dbReference type="InterPro" id="IPR013780">
    <property type="entry name" value="Glyco_hydro_b"/>
</dbReference>
<dbReference type="AlphaFoldDB" id="F9EPV8"/>
<dbReference type="InterPro" id="IPR048650">
    <property type="entry name" value="ISOA1-3-like_C"/>
</dbReference>
<name>F9EPV8_9FUSO</name>
<dbReference type="Proteomes" id="UP000005392">
    <property type="component" value="Unassembled WGS sequence"/>
</dbReference>
<protein>
    <submittedName>
        <fullName evidence="2">Isoamylase</fullName>
        <ecNumber evidence="2">3.2.1.68</ecNumber>
    </submittedName>
</protein>
<dbReference type="EC" id="3.2.1.68" evidence="2"/>
<evidence type="ECO:0000313" key="3">
    <source>
        <dbReference type="Proteomes" id="UP000005392"/>
    </source>
</evidence>
<dbReference type="EMBL" id="AFQD01000343">
    <property type="protein sequence ID" value="EGQ79008.1"/>
    <property type="molecule type" value="Genomic_DNA"/>
</dbReference>
<sequence>MIEDEEVILHGIKLYQPDLSYHSLSIAFQLKDIETDTDFYIAFNSYSEQLCFELPKLENKSWYLLTDTSKVDSCSFEEIKWNDSSYCVLSKSSVILISK</sequence>
<proteinExistence type="predicted"/>
<dbReference type="SUPFAM" id="SSF51011">
    <property type="entry name" value="Glycosyl hydrolase domain"/>
    <property type="match status" value="1"/>
</dbReference>
<evidence type="ECO:0000259" key="1">
    <source>
        <dbReference type="Pfam" id="PF21156"/>
    </source>
</evidence>
<keyword evidence="2" id="KW-0378">Hydrolase</keyword>
<accession>F9EPV8</accession>
<dbReference type="Gene3D" id="2.60.40.1180">
    <property type="entry name" value="Golgi alpha-mannosidase II"/>
    <property type="match status" value="1"/>
</dbReference>
<comment type="caution">
    <text evidence="2">The sequence shown here is derived from an EMBL/GenBank/DDBJ whole genome shotgun (WGS) entry which is preliminary data.</text>
</comment>
<dbReference type="PATRIC" id="fig|997347.4.peg.1817"/>
<keyword evidence="3" id="KW-1185">Reference proteome</keyword>
<keyword evidence="2" id="KW-0326">Glycosidase</keyword>
<dbReference type="HOGENOM" id="CLU_2316209_0_0_0"/>
<feature type="domain" description="Isoamylase 1-3-like C-terminal" evidence="1">
    <location>
        <begin position="10"/>
        <end position="72"/>
    </location>
</feature>
<evidence type="ECO:0000313" key="2">
    <source>
        <dbReference type="EMBL" id="EGQ79008.1"/>
    </source>
</evidence>
<organism evidence="2 3">
    <name type="scientific">Fusobacterium animalis ATCC 51191</name>
    <dbReference type="NCBI Taxonomy" id="997347"/>
    <lineage>
        <taxon>Bacteria</taxon>
        <taxon>Fusobacteriati</taxon>
        <taxon>Fusobacteriota</taxon>
        <taxon>Fusobacteriia</taxon>
        <taxon>Fusobacteriales</taxon>
        <taxon>Fusobacteriaceae</taxon>
        <taxon>Fusobacterium</taxon>
    </lineage>
</organism>
<dbReference type="GO" id="GO:0019156">
    <property type="term" value="F:isoamylase activity"/>
    <property type="evidence" value="ECO:0007669"/>
    <property type="project" value="UniProtKB-EC"/>
</dbReference>
<reference evidence="2" key="1">
    <citation type="submission" date="2011-05" db="EMBL/GenBank/DDBJ databases">
        <authorList>
            <person name="Muzny D."/>
            <person name="Qin X."/>
            <person name="Deng J."/>
            <person name="Jiang H."/>
            <person name="Liu Y."/>
            <person name="Qu J."/>
            <person name="Song X.-Z."/>
            <person name="Zhang L."/>
            <person name="Thornton R."/>
            <person name="Coyle M."/>
            <person name="Francisco L."/>
            <person name="Jackson L."/>
            <person name="Javaid M."/>
            <person name="Korchina V."/>
            <person name="Kovar C."/>
            <person name="Mata R."/>
            <person name="Mathew T."/>
            <person name="Ngo R."/>
            <person name="Nguyen L."/>
            <person name="Nguyen N."/>
            <person name="Okwuonu G."/>
            <person name="Ongeri F."/>
            <person name="Pham C."/>
            <person name="Simmons D."/>
            <person name="Wilczek-Boney K."/>
            <person name="Hale W."/>
            <person name="Jakkamsetti A."/>
            <person name="Pham P."/>
            <person name="Ruth R."/>
            <person name="San Lucas F."/>
            <person name="Warren J."/>
            <person name="Zhang J."/>
            <person name="Zhao Z."/>
            <person name="Zhou C."/>
            <person name="Zhu D."/>
            <person name="Lee S."/>
            <person name="Bess C."/>
            <person name="Blankenburg K."/>
            <person name="Forbes L."/>
            <person name="Fu Q."/>
            <person name="Gubbala S."/>
            <person name="Hirani K."/>
            <person name="Jayaseelan J.C."/>
            <person name="Lara F."/>
            <person name="Munidasa M."/>
            <person name="Palculict T."/>
            <person name="Patil S."/>
            <person name="Pu L.-L."/>
            <person name="Saada N."/>
            <person name="Tang L."/>
            <person name="Weissenberger G."/>
            <person name="Zhu Y."/>
            <person name="Hemphill L."/>
            <person name="Shang Y."/>
            <person name="Youmans B."/>
            <person name="Ayvaz T."/>
            <person name="Ross M."/>
            <person name="Santibanez J."/>
            <person name="Aqrawi P."/>
            <person name="Gross S."/>
            <person name="Joshi V."/>
            <person name="Fowler G."/>
            <person name="Nazareth L."/>
            <person name="Reid J."/>
            <person name="Worley K."/>
            <person name="Petrosino J."/>
            <person name="Highlander S."/>
            <person name="Gibbs R."/>
        </authorList>
    </citation>
    <scope>NUCLEOTIDE SEQUENCE [LARGE SCALE GENOMIC DNA]</scope>
    <source>
        <strain evidence="2">ATCC 51191</strain>
    </source>
</reference>
<dbReference type="Pfam" id="PF21156">
    <property type="entry name" value="ISOA1-3_C"/>
    <property type="match status" value="1"/>
</dbReference>